<reference evidence="1" key="1">
    <citation type="journal article" date="2021" name="Proc. Natl. Acad. Sci. U.S.A.">
        <title>Three genomes in the algal genus Volvox reveal the fate of a haploid sex-determining region after a transition to homothallism.</title>
        <authorList>
            <person name="Yamamoto K."/>
            <person name="Hamaji T."/>
            <person name="Kawai-Toyooka H."/>
            <person name="Matsuzaki R."/>
            <person name="Takahashi F."/>
            <person name="Nishimura Y."/>
            <person name="Kawachi M."/>
            <person name="Noguchi H."/>
            <person name="Minakuchi Y."/>
            <person name="Umen J.G."/>
            <person name="Toyoda A."/>
            <person name="Nozaki H."/>
        </authorList>
    </citation>
    <scope>NUCLEOTIDE SEQUENCE</scope>
    <source>
        <strain evidence="1">NIES-3786</strain>
    </source>
</reference>
<dbReference type="Proteomes" id="UP000747110">
    <property type="component" value="Unassembled WGS sequence"/>
</dbReference>
<evidence type="ECO:0000313" key="1">
    <source>
        <dbReference type="EMBL" id="GIL76722.1"/>
    </source>
</evidence>
<sequence length="108" mass="11619">MAASLPPVSLPLSPANQTLDPLIHTPFPPHIYPYPHTLIPAFLFAITSRIHDGDMPDHATASHATIMSLWIVAAGSLRADTAIALIYDFGMEADTVLDFDQDVALATL</sequence>
<protein>
    <submittedName>
        <fullName evidence="1">Uncharacterized protein</fullName>
    </submittedName>
</protein>
<dbReference type="AlphaFoldDB" id="A0A8J4FHM6"/>
<dbReference type="EMBL" id="BNCP01000009">
    <property type="protein sequence ID" value="GIL76722.1"/>
    <property type="molecule type" value="Genomic_DNA"/>
</dbReference>
<name>A0A8J4FHM6_9CHLO</name>
<organism evidence="1 2">
    <name type="scientific">Volvox reticuliferus</name>
    <dbReference type="NCBI Taxonomy" id="1737510"/>
    <lineage>
        <taxon>Eukaryota</taxon>
        <taxon>Viridiplantae</taxon>
        <taxon>Chlorophyta</taxon>
        <taxon>core chlorophytes</taxon>
        <taxon>Chlorophyceae</taxon>
        <taxon>CS clade</taxon>
        <taxon>Chlamydomonadales</taxon>
        <taxon>Volvocaceae</taxon>
        <taxon>Volvox</taxon>
    </lineage>
</organism>
<dbReference type="OrthoDB" id="555454at2759"/>
<evidence type="ECO:0000313" key="2">
    <source>
        <dbReference type="Proteomes" id="UP000747110"/>
    </source>
</evidence>
<comment type="caution">
    <text evidence="1">The sequence shown here is derived from an EMBL/GenBank/DDBJ whole genome shotgun (WGS) entry which is preliminary data.</text>
</comment>
<accession>A0A8J4FHM6</accession>
<gene>
    <name evidence="1" type="ORF">Vretifemale_6313</name>
</gene>
<proteinExistence type="predicted"/>
<keyword evidence="2" id="KW-1185">Reference proteome</keyword>